<keyword evidence="1" id="KW-0547">Nucleotide-binding</keyword>
<dbReference type="GO" id="GO:0004386">
    <property type="term" value="F:helicase activity"/>
    <property type="evidence" value="ECO:0007669"/>
    <property type="project" value="UniProtKB-KW"/>
</dbReference>
<reference evidence="1" key="1">
    <citation type="journal article" date="2021" name="Proc. Natl. Acad. Sci. U.S.A.">
        <title>A Catalog of Tens of Thousands of Viruses from Human Metagenomes Reveals Hidden Associations with Chronic Diseases.</title>
        <authorList>
            <person name="Tisza M.J."/>
            <person name="Buck C.B."/>
        </authorList>
    </citation>
    <scope>NUCLEOTIDE SEQUENCE</scope>
    <source>
        <strain evidence="1">CtUm43</strain>
    </source>
</reference>
<dbReference type="Gene3D" id="1.10.3210.10">
    <property type="entry name" value="Hypothetical protein af1432"/>
    <property type="match status" value="1"/>
</dbReference>
<evidence type="ECO:0000313" key="1">
    <source>
        <dbReference type="EMBL" id="DAF55414.1"/>
    </source>
</evidence>
<keyword evidence="1" id="KW-0067">ATP-binding</keyword>
<name>A0A8S5SWR3_9CAUD</name>
<keyword evidence="1" id="KW-0347">Helicase</keyword>
<dbReference type="CDD" id="cd00077">
    <property type="entry name" value="HDc"/>
    <property type="match status" value="1"/>
</dbReference>
<proteinExistence type="predicted"/>
<keyword evidence="1" id="KW-0378">Hydrolase</keyword>
<dbReference type="InterPro" id="IPR003607">
    <property type="entry name" value="HD/PDEase_dom"/>
</dbReference>
<protein>
    <submittedName>
        <fullName evidence="1">Helicase</fullName>
    </submittedName>
</protein>
<dbReference type="EMBL" id="BK032689">
    <property type="protein sequence ID" value="DAF55414.1"/>
    <property type="molecule type" value="Genomic_DNA"/>
</dbReference>
<sequence>MYDFHSDRLKYLMEKIDRDGIDKLHKYIFVDSDFCFAPASIKYHDSEPKGLIKHSLEVYDKLREYRDRLYLENEIPEDSLIITSLFHDICKCNCYKPVMRWTKVDGKWEQYQSYEWNEETPFGGHGSKSVYILQSFIPLKIEEAQAINCHMGFASEYDKRNISDVFSHNPLAFYLHMADSEVVYSKEWIK</sequence>
<dbReference type="SUPFAM" id="SSF109604">
    <property type="entry name" value="HD-domain/PDEase-like"/>
    <property type="match status" value="1"/>
</dbReference>
<accession>A0A8S5SWR3</accession>
<organism evidence="1">
    <name type="scientific">Podoviridae sp. ctUm43</name>
    <dbReference type="NCBI Taxonomy" id="2827738"/>
    <lineage>
        <taxon>Viruses</taxon>
        <taxon>Duplodnaviria</taxon>
        <taxon>Heunggongvirae</taxon>
        <taxon>Uroviricota</taxon>
        <taxon>Caudoviricetes</taxon>
    </lineage>
</organism>